<reference evidence="1 2" key="1">
    <citation type="submission" date="2018-12" db="EMBL/GenBank/DDBJ databases">
        <authorList>
            <consortium name="Pathogen Informatics"/>
        </authorList>
    </citation>
    <scope>NUCLEOTIDE SEQUENCE [LARGE SCALE GENOMIC DNA]</scope>
    <source>
        <strain evidence="1 2">NCTC9695</strain>
    </source>
</reference>
<gene>
    <name evidence="1" type="ORF">NCTC9695_03177</name>
</gene>
<dbReference type="AlphaFoldDB" id="A0A3S4IG69"/>
<evidence type="ECO:0000313" key="2">
    <source>
        <dbReference type="Proteomes" id="UP000275777"/>
    </source>
</evidence>
<protein>
    <submittedName>
        <fullName evidence="1">Uncharacterized protein</fullName>
    </submittedName>
</protein>
<name>A0A3S4IG69_CHRVL</name>
<organism evidence="1 2">
    <name type="scientific">Chromobacterium violaceum</name>
    <dbReference type="NCBI Taxonomy" id="536"/>
    <lineage>
        <taxon>Bacteria</taxon>
        <taxon>Pseudomonadati</taxon>
        <taxon>Pseudomonadota</taxon>
        <taxon>Betaproteobacteria</taxon>
        <taxon>Neisseriales</taxon>
        <taxon>Chromobacteriaceae</taxon>
        <taxon>Chromobacterium</taxon>
    </lineage>
</organism>
<sequence length="50" mass="4938">MTGGCLDAVVAAHAAIAPINMGTAQANALCFIALGSLPPAKTRRQSGGWG</sequence>
<evidence type="ECO:0000313" key="1">
    <source>
        <dbReference type="EMBL" id="VEB42727.1"/>
    </source>
</evidence>
<dbReference type="Proteomes" id="UP000275777">
    <property type="component" value="Chromosome"/>
</dbReference>
<proteinExistence type="predicted"/>
<accession>A0A3S4IG69</accession>
<dbReference type="EMBL" id="LR134182">
    <property type="protein sequence ID" value="VEB42727.1"/>
    <property type="molecule type" value="Genomic_DNA"/>
</dbReference>